<comment type="caution">
    <text evidence="1">The sequence shown here is derived from an EMBL/GenBank/DDBJ whole genome shotgun (WGS) entry which is preliminary data.</text>
</comment>
<dbReference type="AlphaFoldDB" id="A0A2K3JL38"/>
<evidence type="ECO:0000313" key="1">
    <source>
        <dbReference type="EMBL" id="PNX54750.1"/>
    </source>
</evidence>
<sequence>GLLEVVGCKESLMLRLVEPPKIPRLVGGKQIFNSTESYNPGFEEGTM</sequence>
<dbReference type="EMBL" id="ASHM01069068">
    <property type="protein sequence ID" value="PNX54750.1"/>
    <property type="molecule type" value="Genomic_DNA"/>
</dbReference>
<reference evidence="1 2" key="1">
    <citation type="journal article" date="2014" name="Am. J. Bot.">
        <title>Genome assembly and annotation for red clover (Trifolium pratense; Fabaceae).</title>
        <authorList>
            <person name="Istvanek J."/>
            <person name="Jaros M."/>
            <person name="Krenek A."/>
            <person name="Repkova J."/>
        </authorList>
    </citation>
    <scope>NUCLEOTIDE SEQUENCE [LARGE SCALE GENOMIC DNA]</scope>
    <source>
        <strain evidence="2">cv. Tatra</strain>
        <tissue evidence="1">Young leaves</tissue>
    </source>
</reference>
<reference evidence="1 2" key="2">
    <citation type="journal article" date="2017" name="Front. Plant Sci.">
        <title>Gene Classification and Mining of Molecular Markers Useful in Red Clover (Trifolium pratense) Breeding.</title>
        <authorList>
            <person name="Istvanek J."/>
            <person name="Dluhosova J."/>
            <person name="Dluhos P."/>
            <person name="Patkova L."/>
            <person name="Nedelnik J."/>
            <person name="Repkova J."/>
        </authorList>
    </citation>
    <scope>NUCLEOTIDE SEQUENCE [LARGE SCALE GENOMIC DNA]</scope>
    <source>
        <strain evidence="2">cv. Tatra</strain>
        <tissue evidence="1">Young leaves</tissue>
    </source>
</reference>
<gene>
    <name evidence="1" type="ORF">L195_g048371</name>
</gene>
<evidence type="ECO:0000313" key="2">
    <source>
        <dbReference type="Proteomes" id="UP000236291"/>
    </source>
</evidence>
<dbReference type="Proteomes" id="UP000236291">
    <property type="component" value="Unassembled WGS sequence"/>
</dbReference>
<organism evidence="1 2">
    <name type="scientific">Trifolium pratense</name>
    <name type="common">Red clover</name>
    <dbReference type="NCBI Taxonomy" id="57577"/>
    <lineage>
        <taxon>Eukaryota</taxon>
        <taxon>Viridiplantae</taxon>
        <taxon>Streptophyta</taxon>
        <taxon>Embryophyta</taxon>
        <taxon>Tracheophyta</taxon>
        <taxon>Spermatophyta</taxon>
        <taxon>Magnoliopsida</taxon>
        <taxon>eudicotyledons</taxon>
        <taxon>Gunneridae</taxon>
        <taxon>Pentapetalae</taxon>
        <taxon>rosids</taxon>
        <taxon>fabids</taxon>
        <taxon>Fabales</taxon>
        <taxon>Fabaceae</taxon>
        <taxon>Papilionoideae</taxon>
        <taxon>50 kb inversion clade</taxon>
        <taxon>NPAAA clade</taxon>
        <taxon>Hologalegina</taxon>
        <taxon>IRL clade</taxon>
        <taxon>Trifolieae</taxon>
        <taxon>Trifolium</taxon>
    </lineage>
</organism>
<protein>
    <submittedName>
        <fullName evidence="1">Uncharacterized protein</fullName>
    </submittedName>
</protein>
<proteinExistence type="predicted"/>
<accession>A0A2K3JL38</accession>
<name>A0A2K3JL38_TRIPR</name>
<feature type="non-terminal residue" evidence="1">
    <location>
        <position position="1"/>
    </location>
</feature>